<protein>
    <submittedName>
        <fullName evidence="1">YxeA family protein</fullName>
    </submittedName>
</protein>
<proteinExistence type="predicted"/>
<sequence>MKNGGKIVAAVLVVLVIFGSIKVKQYYDDRYVGSDYYTRVPADQSTDPEPLYDDSGKEVDTGKEYALVSYNEKGEKRVLEFSYRTEDSSKLLQPVQYVKVSASKQIVVGQEVVKESDVPESVLKYLK</sequence>
<evidence type="ECO:0000313" key="1">
    <source>
        <dbReference type="EMBL" id="QNN60998.1"/>
    </source>
</evidence>
<reference evidence="1 2" key="1">
    <citation type="submission" date="2020-08" db="EMBL/GenBank/DDBJ databases">
        <title>Genome sequence of Erysipelothrix inopinata DSM 15511T.</title>
        <authorList>
            <person name="Hyun D.-W."/>
            <person name="Bae J.-W."/>
        </authorList>
    </citation>
    <scope>NUCLEOTIDE SEQUENCE [LARGE SCALE GENOMIC DNA]</scope>
    <source>
        <strain evidence="1 2">DSM 15511</strain>
    </source>
</reference>
<dbReference type="InterPro" id="IPR036166">
    <property type="entry name" value="YxeA-like_sf"/>
</dbReference>
<dbReference type="InterPro" id="IPR006542">
    <property type="entry name" value="DUF1093"/>
</dbReference>
<gene>
    <name evidence="1" type="ORF">H9L01_01095</name>
</gene>
<organism evidence="1 2">
    <name type="scientific">Erysipelothrix inopinata</name>
    <dbReference type="NCBI Taxonomy" id="225084"/>
    <lineage>
        <taxon>Bacteria</taxon>
        <taxon>Bacillati</taxon>
        <taxon>Bacillota</taxon>
        <taxon>Erysipelotrichia</taxon>
        <taxon>Erysipelotrichales</taxon>
        <taxon>Erysipelotrichaceae</taxon>
        <taxon>Erysipelothrix</taxon>
    </lineage>
</organism>
<dbReference type="KEGG" id="eio:H9L01_01095"/>
<dbReference type="Pfam" id="PF06486">
    <property type="entry name" value="DUF1093"/>
    <property type="match status" value="1"/>
</dbReference>
<dbReference type="SUPFAM" id="SSF159121">
    <property type="entry name" value="BC4932-like"/>
    <property type="match status" value="1"/>
</dbReference>
<dbReference type="EMBL" id="CP060715">
    <property type="protein sequence ID" value="QNN60998.1"/>
    <property type="molecule type" value="Genomic_DNA"/>
</dbReference>
<name>A0A7G9RZH3_9FIRM</name>
<evidence type="ECO:0000313" key="2">
    <source>
        <dbReference type="Proteomes" id="UP000515928"/>
    </source>
</evidence>
<dbReference type="NCBIfam" id="TIGR01655">
    <property type="entry name" value="yxeA_fam"/>
    <property type="match status" value="1"/>
</dbReference>
<dbReference type="RefSeq" id="WP_187534116.1">
    <property type="nucleotide sequence ID" value="NZ_CBCSHU010000014.1"/>
</dbReference>
<keyword evidence="2" id="KW-1185">Reference proteome</keyword>
<dbReference type="Gene3D" id="2.40.50.480">
    <property type="match status" value="1"/>
</dbReference>
<accession>A0A7G9RZH3</accession>
<dbReference type="Proteomes" id="UP000515928">
    <property type="component" value="Chromosome"/>
</dbReference>
<dbReference type="AlphaFoldDB" id="A0A7G9RZH3"/>